<reference evidence="2" key="1">
    <citation type="submission" date="2016-11" db="EMBL/GenBank/DDBJ databases">
        <authorList>
            <person name="Varghese N."/>
            <person name="Submissions S."/>
        </authorList>
    </citation>
    <scope>NUCLEOTIDE SEQUENCE [LARGE SCALE GENOMIC DNA]</scope>
    <source>
        <strain evidence="2">DSM 14834</strain>
    </source>
</reference>
<name>A0A1M4VB02_9GAMM</name>
<dbReference type="OrthoDB" id="7052907at2"/>
<dbReference type="EMBL" id="FQUK01000010">
    <property type="protein sequence ID" value="SHE66151.1"/>
    <property type="molecule type" value="Genomic_DNA"/>
</dbReference>
<proteinExistence type="predicted"/>
<accession>A0A1M4VB02</accession>
<keyword evidence="2" id="KW-1185">Reference proteome</keyword>
<dbReference type="AlphaFoldDB" id="A0A1M4VB02"/>
<gene>
    <name evidence="1" type="ORF">SAMN02745204_00897</name>
</gene>
<dbReference type="STRING" id="213588.SAMN02745204_00897"/>
<organism evidence="1 2">
    <name type="scientific">Thermomonas hydrothermalis</name>
    <dbReference type="NCBI Taxonomy" id="213588"/>
    <lineage>
        <taxon>Bacteria</taxon>
        <taxon>Pseudomonadati</taxon>
        <taxon>Pseudomonadota</taxon>
        <taxon>Gammaproteobacteria</taxon>
        <taxon>Lysobacterales</taxon>
        <taxon>Lysobacteraceae</taxon>
        <taxon>Thermomonas</taxon>
    </lineage>
</organism>
<dbReference type="Proteomes" id="UP000242857">
    <property type="component" value="Unassembled WGS sequence"/>
</dbReference>
<protein>
    <submittedName>
        <fullName evidence="1">Uncharacterized protein</fullName>
    </submittedName>
</protein>
<evidence type="ECO:0000313" key="2">
    <source>
        <dbReference type="Proteomes" id="UP000242857"/>
    </source>
</evidence>
<evidence type="ECO:0000313" key="1">
    <source>
        <dbReference type="EMBL" id="SHE66151.1"/>
    </source>
</evidence>
<sequence>MNDAENLAKLLGHLKPELFRAFMAEEFGLVMPELEKKKTKTEHRQVMEAVLAALPVLERQRIEEVAEKIILLTDGAGQDVVDGFRDGIFDDADREAFDALRDQYERALWLYANAAEIFKEALDARQADVFRQSVTCYSGFVAPKALVMATDEKAKEAFHENVARQLGCAKDDVAIQIFKRLRPNSQTGEDVDLYQISVHNNRPPEIIDCVQASELVAQEVVRAVSSHITYEPANGHLEVLSRETDGREALARIAADCLLQSPFSGERIPLKQYDYQSLAAPRSFDLSGENVASVKVAELGYSDSNHRSLLVKIWAKDPDDIHTAAKSLIGPSFDFRHHRLTYARLSIRLKKVGRERARTISVILRDDNKCNIKTKREKDRALCDRLLAKWQLVKEIGDVVEAPVDEVAA</sequence>